<dbReference type="Proteomes" id="UP001465976">
    <property type="component" value="Unassembled WGS sequence"/>
</dbReference>
<evidence type="ECO:0000256" key="1">
    <source>
        <dbReference type="SAM" id="MobiDB-lite"/>
    </source>
</evidence>
<evidence type="ECO:0000313" key="2">
    <source>
        <dbReference type="EMBL" id="KAL0562450.1"/>
    </source>
</evidence>
<accession>A0ABR3EHW7</accession>
<organism evidence="2 3">
    <name type="scientific">Marasmius crinis-equi</name>
    <dbReference type="NCBI Taxonomy" id="585013"/>
    <lineage>
        <taxon>Eukaryota</taxon>
        <taxon>Fungi</taxon>
        <taxon>Dikarya</taxon>
        <taxon>Basidiomycota</taxon>
        <taxon>Agaricomycotina</taxon>
        <taxon>Agaricomycetes</taxon>
        <taxon>Agaricomycetidae</taxon>
        <taxon>Agaricales</taxon>
        <taxon>Marasmiineae</taxon>
        <taxon>Marasmiaceae</taxon>
        <taxon>Marasmius</taxon>
    </lineage>
</organism>
<reference evidence="2 3" key="1">
    <citation type="submission" date="2024-02" db="EMBL/GenBank/DDBJ databases">
        <title>A draft genome for the cacao thread blight pathogen Marasmius crinis-equi.</title>
        <authorList>
            <person name="Cohen S.P."/>
            <person name="Baruah I.K."/>
            <person name="Amoako-Attah I."/>
            <person name="Bukari Y."/>
            <person name="Meinhardt L.W."/>
            <person name="Bailey B.A."/>
        </authorList>
    </citation>
    <scope>NUCLEOTIDE SEQUENCE [LARGE SCALE GENOMIC DNA]</scope>
    <source>
        <strain evidence="2 3">GH-76</strain>
    </source>
</reference>
<evidence type="ECO:0000313" key="3">
    <source>
        <dbReference type="Proteomes" id="UP001465976"/>
    </source>
</evidence>
<sequence>MRRLFGVYDEGLHAQAKLDTTVQSDSESFAAFLVRFEDASLLTGYNEHALKWRLVAQINNGLRARITYIGGVPELYRDVVQKLLEIDGARQAFADIGLSDNHEDSESQHEVEDAVEVYEPSSNHDSPGMDDNESNNDDDDDYD</sequence>
<comment type="caution">
    <text evidence="2">The sequence shown here is derived from an EMBL/GenBank/DDBJ whole genome shotgun (WGS) entry which is preliminary data.</text>
</comment>
<feature type="region of interest" description="Disordered" evidence="1">
    <location>
        <begin position="97"/>
        <end position="143"/>
    </location>
</feature>
<feature type="non-terminal residue" evidence="2">
    <location>
        <position position="143"/>
    </location>
</feature>
<name>A0ABR3EHW7_9AGAR</name>
<feature type="compositionally biased region" description="Basic and acidic residues" evidence="1">
    <location>
        <begin position="100"/>
        <end position="112"/>
    </location>
</feature>
<gene>
    <name evidence="2" type="ORF">V5O48_019637</name>
</gene>
<proteinExistence type="predicted"/>
<keyword evidence="3" id="KW-1185">Reference proteome</keyword>
<dbReference type="EMBL" id="JBAHYK010005704">
    <property type="protein sequence ID" value="KAL0562450.1"/>
    <property type="molecule type" value="Genomic_DNA"/>
</dbReference>
<protein>
    <submittedName>
        <fullName evidence="2">Uncharacterized protein</fullName>
    </submittedName>
</protein>
<feature type="compositionally biased region" description="Acidic residues" evidence="1">
    <location>
        <begin position="128"/>
        <end position="143"/>
    </location>
</feature>